<keyword evidence="1" id="KW-1133">Transmembrane helix</keyword>
<dbReference type="Pfam" id="PF07963">
    <property type="entry name" value="N_methyl"/>
    <property type="match status" value="1"/>
</dbReference>
<dbReference type="AlphaFoldDB" id="A0A0G0WD43"/>
<gene>
    <name evidence="2" type="ORF">UU29_C0017G0006</name>
</gene>
<evidence type="ECO:0000313" key="3">
    <source>
        <dbReference type="Proteomes" id="UP000034601"/>
    </source>
</evidence>
<organism evidence="2 3">
    <name type="scientific">Candidatus Daviesbacteria bacterium GW2011_GWA2_40_9</name>
    <dbReference type="NCBI Taxonomy" id="1618424"/>
    <lineage>
        <taxon>Bacteria</taxon>
        <taxon>Candidatus Daviesiibacteriota</taxon>
    </lineage>
</organism>
<evidence type="ECO:0000313" key="2">
    <source>
        <dbReference type="EMBL" id="KKR82170.1"/>
    </source>
</evidence>
<reference evidence="2 3" key="1">
    <citation type="journal article" date="2015" name="Nature">
        <title>rRNA introns, odd ribosomes, and small enigmatic genomes across a large radiation of phyla.</title>
        <authorList>
            <person name="Brown C.T."/>
            <person name="Hug L.A."/>
            <person name="Thomas B.C."/>
            <person name="Sharon I."/>
            <person name="Castelle C.J."/>
            <person name="Singh A."/>
            <person name="Wilkins M.J."/>
            <person name="Williams K.H."/>
            <person name="Banfield J.F."/>
        </authorList>
    </citation>
    <scope>NUCLEOTIDE SEQUENCE [LARGE SCALE GENOMIC DNA]</scope>
</reference>
<proteinExistence type="predicted"/>
<protein>
    <submittedName>
        <fullName evidence="2">N-methylation motif domain protein</fullName>
    </submittedName>
</protein>
<dbReference type="Gene3D" id="3.30.700.10">
    <property type="entry name" value="Glycoprotein, Type 4 Pilin"/>
    <property type="match status" value="1"/>
</dbReference>
<accession>A0A0G0WD43</accession>
<dbReference type="SUPFAM" id="SSF54523">
    <property type="entry name" value="Pili subunits"/>
    <property type="match status" value="1"/>
</dbReference>
<keyword evidence="1" id="KW-0812">Transmembrane</keyword>
<dbReference type="InterPro" id="IPR012902">
    <property type="entry name" value="N_methyl_site"/>
</dbReference>
<feature type="transmembrane region" description="Helical" evidence="1">
    <location>
        <begin position="6"/>
        <end position="29"/>
    </location>
</feature>
<dbReference type="InterPro" id="IPR045584">
    <property type="entry name" value="Pilin-like"/>
</dbReference>
<evidence type="ECO:0000256" key="1">
    <source>
        <dbReference type="SAM" id="Phobius"/>
    </source>
</evidence>
<name>A0A0G0WD43_9BACT</name>
<dbReference type="NCBIfam" id="TIGR02532">
    <property type="entry name" value="IV_pilin_GFxxxE"/>
    <property type="match status" value="1"/>
</dbReference>
<dbReference type="EMBL" id="LCAB01000017">
    <property type="protein sequence ID" value="KKR82170.1"/>
    <property type="molecule type" value="Genomic_DNA"/>
</dbReference>
<comment type="caution">
    <text evidence="2">The sequence shown here is derived from an EMBL/GenBank/DDBJ whole genome shotgun (WGS) entry which is preliminary data.</text>
</comment>
<sequence>MGKSGFTLIELLLVVAIMLTISVLAGAFYSRFLLQNSVANTVDQLVGSLRKAQIYSMTGRQGSSWGVDYSGNTITLYKGTALGQNPAFNERFSVNSNVTVFGLSNVYFYKMTGTPSATLTITVSSNNNTKTITVNSQGMVEKQ</sequence>
<dbReference type="PROSITE" id="PS00409">
    <property type="entry name" value="PROKAR_NTER_METHYL"/>
    <property type="match status" value="1"/>
</dbReference>
<keyword evidence="1" id="KW-0472">Membrane</keyword>
<dbReference type="Proteomes" id="UP000034601">
    <property type="component" value="Unassembled WGS sequence"/>
</dbReference>